<sequence length="587" mass="60030">MATPGPEMHLVVREAVLHEDDEELFAVERTATQGGKGMMTFTSVHMGGYGARAKVQFPRSLICVVEARLGPAPAAAMAAKGHVQISKAELPAFVRLGRPPSAQLVSLVDGSARGAVAVAVGTVGVKGVAAAGRPTRAGVIFDLRVRAEARRLGLGGLVTDALEAFAWKHGAAVTYLSVNGDNAGARALYAKQGFTLCSHRSASFSPAPNAIAPMTWVMSSLMSLLNAWRTAAALDKAGVPPFPERSSVSVRRVDGIAGWAGLEPSWAKGAASHEGALAMFSEKPEGGAEFSAPTASHSDLSWLRERGCACDEAGERSPAASDCLSGAPILAPLAARAMMCGPASLGTFVAEAVDETPGSEGAVLSRAQISLVDGSRFGGFMLVEALGLPGHVFKTVPAQLLLWGGSAAAVIASGAYLWHARAGVGADDGGSATALQWLSGAALWTAWGLASLIAVAVPGLLTSISAAAAAPPNAFEAGTTKAGELRQRARLFAPHCEGPAGQRLLPVAMRAAIAEAGRLGYSIVIGNWARGHPLSVALGAVSISTQFMWKPRPASAVAGSPDGAGGGSGVALDRPMLAYDCFDPRDL</sequence>
<feature type="domain" description="N-acetyltransferase" evidence="1">
    <location>
        <begin position="67"/>
        <end position="223"/>
    </location>
</feature>
<dbReference type="SUPFAM" id="SSF55729">
    <property type="entry name" value="Acyl-CoA N-acyltransferases (Nat)"/>
    <property type="match status" value="1"/>
</dbReference>
<dbReference type="Gene3D" id="3.40.630.30">
    <property type="match status" value="1"/>
</dbReference>
<name>A0A5A8DNS3_CAFRO</name>
<accession>A0A5A8DNS3</accession>
<protein>
    <recommendedName>
        <fullName evidence="1">N-acetyltransferase domain-containing protein</fullName>
    </recommendedName>
</protein>
<evidence type="ECO:0000313" key="2">
    <source>
        <dbReference type="EMBL" id="KAA0166277.1"/>
    </source>
</evidence>
<comment type="caution">
    <text evidence="2">The sequence shown here is derived from an EMBL/GenBank/DDBJ whole genome shotgun (WGS) entry which is preliminary data.</text>
</comment>
<dbReference type="Pfam" id="PF00583">
    <property type="entry name" value="Acetyltransf_1"/>
    <property type="match status" value="1"/>
</dbReference>
<gene>
    <name evidence="2" type="ORF">FNF31_01503</name>
</gene>
<dbReference type="AlphaFoldDB" id="A0A5A8DNS3"/>
<dbReference type="GO" id="GO:0016747">
    <property type="term" value="F:acyltransferase activity, transferring groups other than amino-acyl groups"/>
    <property type="evidence" value="ECO:0007669"/>
    <property type="project" value="InterPro"/>
</dbReference>
<organism evidence="2 3">
    <name type="scientific">Cafeteria roenbergensis</name>
    <name type="common">Marine flagellate</name>
    <dbReference type="NCBI Taxonomy" id="33653"/>
    <lineage>
        <taxon>Eukaryota</taxon>
        <taxon>Sar</taxon>
        <taxon>Stramenopiles</taxon>
        <taxon>Bigyra</taxon>
        <taxon>Opalozoa</taxon>
        <taxon>Bicosoecida</taxon>
        <taxon>Cafeteriaceae</taxon>
        <taxon>Cafeteria</taxon>
    </lineage>
</organism>
<dbReference type="Proteomes" id="UP000325113">
    <property type="component" value="Unassembled WGS sequence"/>
</dbReference>
<dbReference type="InterPro" id="IPR000182">
    <property type="entry name" value="GNAT_dom"/>
</dbReference>
<evidence type="ECO:0000313" key="3">
    <source>
        <dbReference type="Proteomes" id="UP000325113"/>
    </source>
</evidence>
<dbReference type="EMBL" id="VLTM01000009">
    <property type="protein sequence ID" value="KAA0166277.1"/>
    <property type="molecule type" value="Genomic_DNA"/>
</dbReference>
<dbReference type="InterPro" id="IPR016181">
    <property type="entry name" value="Acyl_CoA_acyltransferase"/>
</dbReference>
<reference evidence="2 3" key="1">
    <citation type="submission" date="2019-07" db="EMBL/GenBank/DDBJ databases">
        <title>Genomes of Cafeteria roenbergensis.</title>
        <authorList>
            <person name="Fischer M.G."/>
            <person name="Hackl T."/>
            <person name="Roman M."/>
        </authorList>
    </citation>
    <scope>NUCLEOTIDE SEQUENCE [LARGE SCALE GENOMIC DNA]</scope>
    <source>
        <strain evidence="2 3">Cflag</strain>
    </source>
</reference>
<proteinExistence type="predicted"/>
<dbReference type="PROSITE" id="PS51186">
    <property type="entry name" value="GNAT"/>
    <property type="match status" value="1"/>
</dbReference>
<evidence type="ECO:0000259" key="1">
    <source>
        <dbReference type="PROSITE" id="PS51186"/>
    </source>
</evidence>